<dbReference type="InterPro" id="IPR024301">
    <property type="entry name" value="Amidase_6"/>
</dbReference>
<feature type="signal peptide" evidence="1">
    <location>
        <begin position="1"/>
        <end position="24"/>
    </location>
</feature>
<dbReference type="Pfam" id="PF12671">
    <property type="entry name" value="Amidase_6"/>
    <property type="match status" value="1"/>
</dbReference>
<protein>
    <recommendedName>
        <fullName evidence="2">Putative amidase domain-containing protein</fullName>
    </recommendedName>
</protein>
<sequence length="372" mass="42577">MIKKVTLLLLVFCLCLGGSNDTVAKETDRTEEVITFLKNMYDKRIQFLIDQDEAKIASFYLPEKYSRYAYKQELKRAAYINGWAEKRGIDFRKAEGSIRIGRVAVNGNRAKVFLVQSCKLTYAYKEPEAKEQWFGVGTRHALTLKYADGGWKVEKEWYLDPFDDVPHNIPTAHKPAAEPAEKFAAQLLQEKKSWRKKYNRQQAVAYADKYAGAAAGAGNNHRYNRKYKDYTYSGGDCTNFSSQVIGDPQEGGGLPMWGGWFYRNEGSTSWIRTDAFKDFLLYSGYGKLVMRGSYKQVTKRTDKYPSGAIAALEPGDLIGYEIRGDIDHFSIVTAKDDRGYVLVNSHSADRYHVPWDLGWDHHTKVWLIKIRD</sequence>
<keyword evidence="1" id="KW-0732">Signal</keyword>
<keyword evidence="4" id="KW-1185">Reference proteome</keyword>
<evidence type="ECO:0000256" key="1">
    <source>
        <dbReference type="SAM" id="SignalP"/>
    </source>
</evidence>
<dbReference type="AlphaFoldDB" id="A0A938XXK1"/>
<dbReference type="PANTHER" id="PTHR40032:SF1">
    <property type="entry name" value="EXPORTED PROTEIN"/>
    <property type="match status" value="1"/>
</dbReference>
<organism evidence="3 4">
    <name type="scientific">Brevibacillus fulvus</name>
    <dbReference type="NCBI Taxonomy" id="1125967"/>
    <lineage>
        <taxon>Bacteria</taxon>
        <taxon>Bacillati</taxon>
        <taxon>Bacillota</taxon>
        <taxon>Bacilli</taxon>
        <taxon>Bacillales</taxon>
        <taxon>Paenibacillaceae</taxon>
        <taxon>Brevibacillus</taxon>
    </lineage>
</organism>
<feature type="domain" description="Putative amidase" evidence="2">
    <location>
        <begin position="197"/>
        <end position="364"/>
    </location>
</feature>
<evidence type="ECO:0000259" key="2">
    <source>
        <dbReference type="Pfam" id="PF12671"/>
    </source>
</evidence>
<evidence type="ECO:0000313" key="3">
    <source>
        <dbReference type="EMBL" id="MBM7592042.1"/>
    </source>
</evidence>
<gene>
    <name evidence="3" type="ORF">JOD01_003694</name>
</gene>
<name>A0A938XXK1_9BACL</name>
<dbReference type="PANTHER" id="PTHR40032">
    <property type="entry name" value="EXPORTED PROTEIN-RELATED"/>
    <property type="match status" value="1"/>
</dbReference>
<reference evidence="3" key="1">
    <citation type="submission" date="2021-01" db="EMBL/GenBank/DDBJ databases">
        <title>Genomic Encyclopedia of Type Strains, Phase IV (KMG-IV): sequencing the most valuable type-strain genomes for metagenomic binning, comparative biology and taxonomic classification.</title>
        <authorList>
            <person name="Goeker M."/>
        </authorList>
    </citation>
    <scope>NUCLEOTIDE SEQUENCE</scope>
    <source>
        <strain evidence="3">DSM 25523</strain>
    </source>
</reference>
<accession>A0A938XXK1</accession>
<dbReference type="EMBL" id="JAFBEB010000018">
    <property type="protein sequence ID" value="MBM7592042.1"/>
    <property type="molecule type" value="Genomic_DNA"/>
</dbReference>
<proteinExistence type="predicted"/>
<dbReference type="Proteomes" id="UP000717624">
    <property type="component" value="Unassembled WGS sequence"/>
</dbReference>
<comment type="caution">
    <text evidence="3">The sequence shown here is derived from an EMBL/GenBank/DDBJ whole genome shotgun (WGS) entry which is preliminary data.</text>
</comment>
<feature type="chain" id="PRO_5036814202" description="Putative amidase domain-containing protein" evidence="1">
    <location>
        <begin position="25"/>
        <end position="372"/>
    </location>
</feature>
<dbReference type="RefSeq" id="WP_204519687.1">
    <property type="nucleotide sequence ID" value="NZ_BAABIN010000034.1"/>
</dbReference>
<evidence type="ECO:0000313" key="4">
    <source>
        <dbReference type="Proteomes" id="UP000717624"/>
    </source>
</evidence>